<gene>
    <name evidence="2" type="ORF">ACFO3U_09675</name>
</gene>
<feature type="transmembrane region" description="Helical" evidence="1">
    <location>
        <begin position="55"/>
        <end position="75"/>
    </location>
</feature>
<proteinExistence type="predicted"/>
<evidence type="ECO:0000256" key="1">
    <source>
        <dbReference type="SAM" id="Phobius"/>
    </source>
</evidence>
<keyword evidence="1" id="KW-0472">Membrane</keyword>
<dbReference type="EMBL" id="JBHSGW010000025">
    <property type="protein sequence ID" value="MFC4740260.1"/>
    <property type="molecule type" value="Genomic_DNA"/>
</dbReference>
<keyword evidence="3" id="KW-1185">Reference proteome</keyword>
<accession>A0ABV9P5T7</accession>
<dbReference type="Proteomes" id="UP001595885">
    <property type="component" value="Unassembled WGS sequence"/>
</dbReference>
<comment type="caution">
    <text evidence="2">The sequence shown here is derived from an EMBL/GenBank/DDBJ whole genome shotgun (WGS) entry which is preliminary data.</text>
</comment>
<reference evidence="3" key="1">
    <citation type="journal article" date="2019" name="Int. J. Syst. Evol. Microbiol.">
        <title>The Global Catalogue of Microorganisms (GCM) 10K type strain sequencing project: providing services to taxonomists for standard genome sequencing and annotation.</title>
        <authorList>
            <consortium name="The Broad Institute Genomics Platform"/>
            <consortium name="The Broad Institute Genome Sequencing Center for Infectious Disease"/>
            <person name="Wu L."/>
            <person name="Ma J."/>
        </authorList>
    </citation>
    <scope>NUCLEOTIDE SEQUENCE [LARGE SCALE GENOMIC DNA]</scope>
    <source>
        <strain evidence="3">CCUG 50349</strain>
    </source>
</reference>
<protein>
    <submittedName>
        <fullName evidence="2">Uncharacterized protein</fullName>
    </submittedName>
</protein>
<evidence type="ECO:0000313" key="2">
    <source>
        <dbReference type="EMBL" id="MFC4740260.1"/>
    </source>
</evidence>
<feature type="transmembrane region" description="Helical" evidence="1">
    <location>
        <begin position="7"/>
        <end position="29"/>
    </location>
</feature>
<keyword evidence="1" id="KW-0812">Transmembrane</keyword>
<dbReference type="RefSeq" id="WP_379741279.1">
    <property type="nucleotide sequence ID" value="NZ_JBHSGW010000025.1"/>
</dbReference>
<evidence type="ECO:0000313" key="3">
    <source>
        <dbReference type="Proteomes" id="UP001595885"/>
    </source>
</evidence>
<organism evidence="2 3">
    <name type="scientific">Flavobacterium ponti</name>
    <dbReference type="NCBI Taxonomy" id="665133"/>
    <lineage>
        <taxon>Bacteria</taxon>
        <taxon>Pseudomonadati</taxon>
        <taxon>Bacteroidota</taxon>
        <taxon>Flavobacteriia</taxon>
        <taxon>Flavobacteriales</taxon>
        <taxon>Flavobacteriaceae</taxon>
        <taxon>Flavobacterium</taxon>
    </lineage>
</organism>
<sequence length="87" mass="9952">MKRQFILFLNAIGEAVIVISIVNAISLVIELLKTNEIIYDFTFKSGYLAINQKTIGIHLASNLIALAILSVYIFFNEKIKMNYYKYS</sequence>
<keyword evidence="1" id="KW-1133">Transmembrane helix</keyword>
<name>A0ABV9P5T7_9FLAO</name>